<accession>A0ABP8JC52</accession>
<evidence type="ECO:0000313" key="5">
    <source>
        <dbReference type="Proteomes" id="UP001500390"/>
    </source>
</evidence>
<dbReference type="InterPro" id="IPR005835">
    <property type="entry name" value="NTP_transferase_dom"/>
</dbReference>
<evidence type="ECO:0000259" key="2">
    <source>
        <dbReference type="Pfam" id="PF00483"/>
    </source>
</evidence>
<dbReference type="Proteomes" id="UP001500390">
    <property type="component" value="Unassembled WGS sequence"/>
</dbReference>
<dbReference type="InterPro" id="IPR056729">
    <property type="entry name" value="GMPPB_C"/>
</dbReference>
<proteinExistence type="inferred from homology"/>
<dbReference type="InterPro" id="IPR029044">
    <property type="entry name" value="Nucleotide-diphossugar_trans"/>
</dbReference>
<evidence type="ECO:0000259" key="3">
    <source>
        <dbReference type="Pfam" id="PF25087"/>
    </source>
</evidence>
<dbReference type="InterPro" id="IPR050486">
    <property type="entry name" value="Mannose-1P_guanyltransferase"/>
</dbReference>
<dbReference type="EMBL" id="BAABFX010000009">
    <property type="protein sequence ID" value="GAA4388541.1"/>
    <property type="molecule type" value="Genomic_DNA"/>
</dbReference>
<dbReference type="Pfam" id="PF00483">
    <property type="entry name" value="NTP_transferase"/>
    <property type="match status" value="1"/>
</dbReference>
<evidence type="ECO:0000313" key="4">
    <source>
        <dbReference type="EMBL" id="GAA4388541.1"/>
    </source>
</evidence>
<comment type="similarity">
    <text evidence="1">Belongs to the transferase hexapeptide repeat family.</text>
</comment>
<organism evidence="4 5">
    <name type="scientific">Ornithinibacter aureus</name>
    <dbReference type="NCBI Taxonomy" id="622664"/>
    <lineage>
        <taxon>Bacteria</taxon>
        <taxon>Bacillati</taxon>
        <taxon>Actinomycetota</taxon>
        <taxon>Actinomycetes</taxon>
        <taxon>Micrococcales</taxon>
        <taxon>Intrasporangiaceae</taxon>
        <taxon>Ornithinibacter</taxon>
    </lineage>
</organism>
<feature type="domain" description="Nucleotidyl transferase" evidence="2">
    <location>
        <begin position="15"/>
        <end position="242"/>
    </location>
</feature>
<name>A0ABP8JC52_9MICO</name>
<gene>
    <name evidence="4" type="ORF">GCM10023153_03880</name>
</gene>
<dbReference type="Gene3D" id="3.90.550.10">
    <property type="entry name" value="Spore Coat Polysaccharide Biosynthesis Protein SpsA, Chain A"/>
    <property type="match status" value="1"/>
</dbReference>
<dbReference type="SUPFAM" id="SSF53448">
    <property type="entry name" value="Nucleotide-diphospho-sugar transferases"/>
    <property type="match status" value="1"/>
</dbReference>
<feature type="domain" description="Mannose-1-phosphate guanyltransferase C-terminal" evidence="3">
    <location>
        <begin position="250"/>
        <end position="316"/>
    </location>
</feature>
<keyword evidence="5" id="KW-1185">Reference proteome</keyword>
<evidence type="ECO:0000256" key="1">
    <source>
        <dbReference type="ARBA" id="ARBA00007274"/>
    </source>
</evidence>
<dbReference type="Pfam" id="PF25087">
    <property type="entry name" value="GMPPB_C"/>
    <property type="match status" value="1"/>
</dbReference>
<sequence>MSRAVTRHRGSRGTAIVLAGGLGTRMHPLSADRPKHLLEVAGEPVVVHQLRWLAAHGVVDVVLATSHLGEQFGPVLGDGSRWGIRLTYSHEPTPAGTAGGLRLAAAALTSLPEYLVVVNGDLLTSHDLTQQRLMASPESRPDAVLHLRTVPDARAFGSVVADGHGLVTRFVEKSPNPPSTEVNAGTYVLRRNVLARIGDGVVSLERDVLPSLVDSGRVVAYRENALWDDVGTPQALVKASVALVRASGRDVHVDRSAVVDPTAVITDGSAVGPGTVVRAGARIQGSVIMSGAVIGPGADVTHSAVAPGARVAAGTVLRGFVS</sequence>
<comment type="caution">
    <text evidence="4">The sequence shown here is derived from an EMBL/GenBank/DDBJ whole genome shotgun (WGS) entry which is preliminary data.</text>
</comment>
<dbReference type="PANTHER" id="PTHR22572">
    <property type="entry name" value="SUGAR-1-PHOSPHATE GUANYL TRANSFERASE"/>
    <property type="match status" value="1"/>
</dbReference>
<reference evidence="5" key="1">
    <citation type="journal article" date="2019" name="Int. J. Syst. Evol. Microbiol.">
        <title>The Global Catalogue of Microorganisms (GCM) 10K type strain sequencing project: providing services to taxonomists for standard genome sequencing and annotation.</title>
        <authorList>
            <consortium name="The Broad Institute Genomics Platform"/>
            <consortium name="The Broad Institute Genome Sequencing Center for Infectious Disease"/>
            <person name="Wu L."/>
            <person name="Ma J."/>
        </authorList>
    </citation>
    <scope>NUCLEOTIDE SEQUENCE [LARGE SCALE GENOMIC DNA]</scope>
    <source>
        <strain evidence="5">JCM 17738</strain>
    </source>
</reference>
<protein>
    <submittedName>
        <fullName evidence="4">NDP-sugar synthase</fullName>
    </submittedName>
</protein>
<dbReference type="Gene3D" id="2.160.10.10">
    <property type="entry name" value="Hexapeptide repeat proteins"/>
    <property type="match status" value="1"/>
</dbReference>